<feature type="compositionally biased region" description="Polar residues" evidence="1">
    <location>
        <begin position="40"/>
        <end position="49"/>
    </location>
</feature>
<name>A0A926IU60_9FIRM</name>
<evidence type="ECO:0000256" key="1">
    <source>
        <dbReference type="SAM" id="MobiDB-lite"/>
    </source>
</evidence>
<evidence type="ECO:0000313" key="3">
    <source>
        <dbReference type="Proteomes" id="UP000647416"/>
    </source>
</evidence>
<dbReference type="RefSeq" id="WP_178347527.1">
    <property type="nucleotide sequence ID" value="NZ_JACRTE010000005.1"/>
</dbReference>
<organism evidence="2 3">
    <name type="scientific">Qingrenia yutianensis</name>
    <dbReference type="NCBI Taxonomy" id="2763676"/>
    <lineage>
        <taxon>Bacteria</taxon>
        <taxon>Bacillati</taxon>
        <taxon>Bacillota</taxon>
        <taxon>Clostridia</taxon>
        <taxon>Eubacteriales</taxon>
        <taxon>Oscillospiraceae</taxon>
        <taxon>Qingrenia</taxon>
    </lineage>
</organism>
<dbReference type="Proteomes" id="UP000647416">
    <property type="component" value="Unassembled WGS sequence"/>
</dbReference>
<dbReference type="AlphaFoldDB" id="A0A926IU60"/>
<feature type="region of interest" description="Disordered" evidence="1">
    <location>
        <begin position="34"/>
        <end position="134"/>
    </location>
</feature>
<comment type="caution">
    <text evidence="2">The sequence shown here is derived from an EMBL/GenBank/DDBJ whole genome shotgun (WGS) entry which is preliminary data.</text>
</comment>
<feature type="compositionally biased region" description="Basic and acidic residues" evidence="1">
    <location>
        <begin position="64"/>
        <end position="90"/>
    </location>
</feature>
<feature type="compositionally biased region" description="Basic and acidic residues" evidence="1">
    <location>
        <begin position="98"/>
        <end position="117"/>
    </location>
</feature>
<dbReference type="EMBL" id="JACRTE010000005">
    <property type="protein sequence ID" value="MBC8596443.1"/>
    <property type="molecule type" value="Genomic_DNA"/>
</dbReference>
<feature type="compositionally biased region" description="Polar residues" evidence="1">
    <location>
        <begin position="119"/>
        <end position="128"/>
    </location>
</feature>
<proteinExistence type="predicted"/>
<reference evidence="2" key="1">
    <citation type="submission" date="2020-08" db="EMBL/GenBank/DDBJ databases">
        <title>Genome public.</title>
        <authorList>
            <person name="Liu C."/>
            <person name="Sun Q."/>
        </authorList>
    </citation>
    <scope>NUCLEOTIDE SEQUENCE</scope>
    <source>
        <strain evidence="2">NSJ-50</strain>
    </source>
</reference>
<sequence>MNYFSEHKKAFTAVIIAVLAVLAVCVFAFSQRKHCKSENRNAVQSQSTDTEVKTDENKTGGTDKNTDKTDGAKSAESPLKEGESLEKLVDDFNTLPDGEEKEKVRKRLEEILAEAEKQSPANSANQEDNNGKDQ</sequence>
<evidence type="ECO:0000313" key="2">
    <source>
        <dbReference type="EMBL" id="MBC8596443.1"/>
    </source>
</evidence>
<keyword evidence="3" id="KW-1185">Reference proteome</keyword>
<gene>
    <name evidence="2" type="ORF">H8706_06130</name>
</gene>
<accession>A0A926IU60</accession>
<protein>
    <submittedName>
        <fullName evidence="2">Uncharacterized protein</fullName>
    </submittedName>
</protein>